<evidence type="ECO:0000313" key="2">
    <source>
        <dbReference type="Proteomes" id="UP000196317"/>
    </source>
</evidence>
<keyword evidence="1" id="KW-0813">Transport</keyword>
<dbReference type="Proteomes" id="UP000196317">
    <property type="component" value="Unassembled WGS sequence"/>
</dbReference>
<reference evidence="1 2" key="1">
    <citation type="submission" date="2017-04" db="EMBL/GenBank/DDBJ databases">
        <title>Complete genome of Campylobacter concisus ATCC 33237T and draft genomes for an additional eight well characterized C. concisus strains.</title>
        <authorList>
            <person name="Cornelius A.J."/>
            <person name="Miller W.G."/>
            <person name="Lastovica A.J."/>
            <person name="On S.L."/>
            <person name="French N.P."/>
            <person name="Vandenberg O."/>
            <person name="Biggs P.J."/>
        </authorList>
    </citation>
    <scope>NUCLEOTIDE SEQUENCE [LARGE SCALE GENOMIC DNA]</scope>
    <source>
        <strain evidence="1 2">CCUG 19995</strain>
    </source>
</reference>
<evidence type="ECO:0000313" key="1">
    <source>
        <dbReference type="EMBL" id="OUT07113.1"/>
    </source>
</evidence>
<sequence>MPDKTKLKEGDIFYVYNDYYKKFFFGKILVDIKNRLVKRANEGLLWPLDFFSDCYLVAVYKDIADTPVLKSRDFIIPGSFIYKSSFNRKNEDSIKWVYYDHEDINYQELEFPEYLISSNDKICLERGELSIPTSLTRAQYENEFNITGSKTGGINYSNALLLQGLSAYKKNIDYSDLRLLPELRKKLYEMIGENPDTPYYELALKHGKDLARFYQDKFTHKNR</sequence>
<protein>
    <submittedName>
        <fullName evidence="1">Sugar transporter</fullName>
    </submittedName>
</protein>
<comment type="caution">
    <text evidence="1">The sequence shown here is derived from an EMBL/GenBank/DDBJ whole genome shotgun (WGS) entry which is preliminary data.</text>
</comment>
<dbReference type="EMBL" id="NDYN01000008">
    <property type="protein sequence ID" value="OUT07113.1"/>
    <property type="molecule type" value="Genomic_DNA"/>
</dbReference>
<organism evidence="1 2">
    <name type="scientific">Campylobacter concisus</name>
    <dbReference type="NCBI Taxonomy" id="199"/>
    <lineage>
        <taxon>Bacteria</taxon>
        <taxon>Pseudomonadati</taxon>
        <taxon>Campylobacterota</taxon>
        <taxon>Epsilonproteobacteria</taxon>
        <taxon>Campylobacterales</taxon>
        <taxon>Campylobacteraceae</taxon>
        <taxon>Campylobacter</taxon>
    </lineage>
</organism>
<keyword evidence="1" id="KW-0762">Sugar transport</keyword>
<accession>A0A1Y5MIX7</accession>
<name>A0A1Y5MIX7_9BACT</name>
<dbReference type="RefSeq" id="WP_087583660.1">
    <property type="nucleotide sequence ID" value="NZ_NDYN01000008.1"/>
</dbReference>
<gene>
    <name evidence="1" type="ORF">B9N65_09145</name>
</gene>
<dbReference type="AlphaFoldDB" id="A0A1Y5MIX7"/>
<proteinExistence type="predicted"/>